<reference evidence="8" key="1">
    <citation type="submission" date="2022-01" db="EMBL/GenBank/DDBJ databases">
        <authorList>
            <person name="Braso-Vives M."/>
        </authorList>
    </citation>
    <scope>NUCLEOTIDE SEQUENCE</scope>
</reference>
<dbReference type="EMBL" id="CAKMNS010000198">
    <property type="protein sequence ID" value="CAH1277210.1"/>
    <property type="molecule type" value="Genomic_DNA"/>
</dbReference>
<dbReference type="InterPro" id="IPR001841">
    <property type="entry name" value="Znf_RING"/>
</dbReference>
<dbReference type="InterPro" id="IPR017907">
    <property type="entry name" value="Znf_RING_CS"/>
</dbReference>
<keyword evidence="9" id="KW-1185">Reference proteome</keyword>
<dbReference type="InterPro" id="IPR001293">
    <property type="entry name" value="Znf_TRAF"/>
</dbReference>
<dbReference type="SMART" id="SM00184">
    <property type="entry name" value="RING"/>
    <property type="match status" value="1"/>
</dbReference>
<feature type="compositionally biased region" description="Polar residues" evidence="5">
    <location>
        <begin position="10"/>
        <end position="25"/>
    </location>
</feature>
<keyword evidence="3 4" id="KW-0862">Zinc</keyword>
<dbReference type="SUPFAM" id="SSF49599">
    <property type="entry name" value="TRAF domain-like"/>
    <property type="match status" value="1"/>
</dbReference>
<feature type="domain" description="RING-type" evidence="6">
    <location>
        <begin position="42"/>
        <end position="78"/>
    </location>
</feature>
<sequence length="398" mass="44947">MAVRVPRGTELNSTHRPPRSAESTAITTAEIKQQGLTEDDFCFVCENVKLVPVRTPCDHVICRPCYNQLNPRICPVCRARCETVMPDAEGLRRLDDLPAKCLCGFEGNVKSVSAHKANDCPRRLVYCRLEGCGDVVRFPALTEHEELCPHQLATCTACGHKCTQRNMERHCKIECPAEQVRCPAKCGKDVRRDTQTTHVTQECEHTVMLCPVPGCKYIGRRHEMEKHNMDKLAAHLRLMTHHSNRVQLGVARGTLKQSDMLVVYGDTAAVVFTIPHLKDDLTTKTSFLSPCIDVFDARWQVSLERDDRSMRWHVYLCLVSSIFPLQLKVMFLLQSGERKDDHAAIIDGTIEVKENKKYGVPIQQEKLEEYSTNSVGNDGKLIIKVIMQKIATIVSKSH</sequence>
<keyword evidence="1 4" id="KW-0479">Metal-binding</keyword>
<evidence type="ECO:0000313" key="8">
    <source>
        <dbReference type="EMBL" id="CAH1277210.1"/>
    </source>
</evidence>
<accession>A0A8S4MNT3</accession>
<evidence type="ECO:0000256" key="1">
    <source>
        <dbReference type="ARBA" id="ARBA00022723"/>
    </source>
</evidence>
<dbReference type="AlphaFoldDB" id="A0A8S4MNT3"/>
<evidence type="ECO:0000259" key="7">
    <source>
        <dbReference type="PROSITE" id="PS50145"/>
    </source>
</evidence>
<dbReference type="SUPFAM" id="SSF57850">
    <property type="entry name" value="RING/U-box"/>
    <property type="match status" value="1"/>
</dbReference>
<feature type="domain" description="TRAF-type" evidence="7">
    <location>
        <begin position="170"/>
        <end position="216"/>
    </location>
</feature>
<evidence type="ECO:0000313" key="9">
    <source>
        <dbReference type="Proteomes" id="UP000838412"/>
    </source>
</evidence>
<dbReference type="PANTHER" id="PTHR10131">
    <property type="entry name" value="TNF RECEPTOR ASSOCIATED FACTOR"/>
    <property type="match status" value="1"/>
</dbReference>
<evidence type="ECO:0000259" key="6">
    <source>
        <dbReference type="PROSITE" id="PS50089"/>
    </source>
</evidence>
<feature type="region of interest" description="Disordered" evidence="5">
    <location>
        <begin position="1"/>
        <end position="25"/>
    </location>
</feature>
<dbReference type="PROSITE" id="PS00518">
    <property type="entry name" value="ZF_RING_1"/>
    <property type="match status" value="1"/>
</dbReference>
<name>A0A8S4MNT3_BRALA</name>
<dbReference type="Gene3D" id="3.30.40.10">
    <property type="entry name" value="Zinc/RING finger domain, C3HC4 (zinc finger)"/>
    <property type="match status" value="3"/>
</dbReference>
<dbReference type="Proteomes" id="UP000838412">
    <property type="component" value="Unassembled WGS sequence"/>
</dbReference>
<dbReference type="InterPro" id="IPR013083">
    <property type="entry name" value="Znf_RING/FYVE/PHD"/>
</dbReference>
<feature type="domain" description="TRAF-type" evidence="7">
    <location>
        <begin position="114"/>
        <end position="165"/>
    </location>
</feature>
<evidence type="ECO:0000256" key="4">
    <source>
        <dbReference type="PROSITE-ProRule" id="PRU00207"/>
    </source>
</evidence>
<dbReference type="PROSITE" id="PS50145">
    <property type="entry name" value="ZF_TRAF"/>
    <property type="match status" value="2"/>
</dbReference>
<dbReference type="GO" id="GO:0008270">
    <property type="term" value="F:zinc ion binding"/>
    <property type="evidence" value="ECO:0007669"/>
    <property type="project" value="UniProtKB-KW"/>
</dbReference>
<feature type="zinc finger region" description="TRAF-type" evidence="4">
    <location>
        <begin position="170"/>
        <end position="216"/>
    </location>
</feature>
<dbReference type="PANTHER" id="PTHR10131:SF94">
    <property type="entry name" value="TNF RECEPTOR-ASSOCIATED FACTOR 4"/>
    <property type="match status" value="1"/>
</dbReference>
<dbReference type="OrthoDB" id="1921166at2759"/>
<organism evidence="8 9">
    <name type="scientific">Branchiostoma lanceolatum</name>
    <name type="common">Common lancelet</name>
    <name type="synonym">Amphioxus lanceolatum</name>
    <dbReference type="NCBI Taxonomy" id="7740"/>
    <lineage>
        <taxon>Eukaryota</taxon>
        <taxon>Metazoa</taxon>
        <taxon>Chordata</taxon>
        <taxon>Cephalochordata</taxon>
        <taxon>Leptocardii</taxon>
        <taxon>Amphioxiformes</taxon>
        <taxon>Branchiostomatidae</taxon>
        <taxon>Branchiostoma</taxon>
    </lineage>
</organism>
<protein>
    <submittedName>
        <fullName evidence="8">TRAF3 protein</fullName>
    </submittedName>
</protein>
<evidence type="ECO:0000256" key="3">
    <source>
        <dbReference type="ARBA" id="ARBA00022833"/>
    </source>
</evidence>
<keyword evidence="2 4" id="KW-0863">Zinc-finger</keyword>
<gene>
    <name evidence="8" type="primary">TRAF3</name>
    <name evidence="8" type="ORF">BLAG_LOCUS26046</name>
</gene>
<feature type="zinc finger region" description="TRAF-type" evidence="4">
    <location>
        <begin position="114"/>
        <end position="165"/>
    </location>
</feature>
<evidence type="ECO:0000256" key="2">
    <source>
        <dbReference type="ARBA" id="ARBA00022771"/>
    </source>
</evidence>
<proteinExistence type="predicted"/>
<comment type="caution">
    <text evidence="8">The sequence shown here is derived from an EMBL/GenBank/DDBJ whole genome shotgun (WGS) entry which is preliminary data.</text>
</comment>
<evidence type="ECO:0000256" key="5">
    <source>
        <dbReference type="SAM" id="MobiDB-lite"/>
    </source>
</evidence>
<dbReference type="PROSITE" id="PS50089">
    <property type="entry name" value="ZF_RING_2"/>
    <property type="match status" value="1"/>
</dbReference>